<dbReference type="OrthoDB" id="5971574at2759"/>
<feature type="domain" description="ILEI/PANDER" evidence="2">
    <location>
        <begin position="64"/>
        <end position="151"/>
    </location>
</feature>
<evidence type="ECO:0000313" key="3">
    <source>
        <dbReference type="EMBL" id="CAE7577100.1"/>
    </source>
</evidence>
<gene>
    <name evidence="3" type="primary">Pomgnt1</name>
    <name evidence="3" type="ORF">SNEC2469_LOCUS16823</name>
</gene>
<dbReference type="Proteomes" id="UP000601435">
    <property type="component" value="Unassembled WGS sequence"/>
</dbReference>
<dbReference type="InterPro" id="IPR039477">
    <property type="entry name" value="ILEI/PANDER_dom"/>
</dbReference>
<evidence type="ECO:0000256" key="1">
    <source>
        <dbReference type="SAM" id="MobiDB-lite"/>
    </source>
</evidence>
<dbReference type="InterPro" id="IPR052463">
    <property type="entry name" value="O-linked_mannose_GnT"/>
</dbReference>
<name>A0A812UQZ1_9DINO</name>
<dbReference type="PANTHER" id="PTHR46396">
    <property type="entry name" value="PROTEIN O-LINKED-MANNOSE BETA-1,2-N-ACETYLGLUCOSAMINYLTRANSFERASE 1"/>
    <property type="match status" value="1"/>
</dbReference>
<dbReference type="GO" id="GO:0000139">
    <property type="term" value="C:Golgi membrane"/>
    <property type="evidence" value="ECO:0007669"/>
    <property type="project" value="TreeGrafter"/>
</dbReference>
<sequence>MLSCPLGMTLKRDDMIVWSNNEDDCCTTSAEDVADIGVRSAGWADGNEVVFFAAGKNFYVGSHRGLAVVTVRPDGSRKDAATFDTMASGSDALAAYIHSIENGTMVLIGAKDEASNNLTDTAKAAIKTCGATMIDGLSWRGAYALVGVKGGPALAEDIKRTTEGYAVAVGHMNVKAGTGHQICWQTRRLNKPAGGHLRCSKTCLRRQRSGSAGERPRPHMGGSYVMHA</sequence>
<proteinExistence type="predicted"/>
<evidence type="ECO:0000313" key="4">
    <source>
        <dbReference type="Proteomes" id="UP000601435"/>
    </source>
</evidence>
<dbReference type="AlphaFoldDB" id="A0A812UQZ1"/>
<protein>
    <submittedName>
        <fullName evidence="3">Pomgnt1 protein</fullName>
    </submittedName>
</protein>
<dbReference type="PANTHER" id="PTHR46396:SF2">
    <property type="entry name" value="ILEI_PANDER DOMAIN-CONTAINING PROTEIN"/>
    <property type="match status" value="1"/>
</dbReference>
<dbReference type="EMBL" id="CAJNJA010027494">
    <property type="protein sequence ID" value="CAE7577100.1"/>
    <property type="molecule type" value="Genomic_DNA"/>
</dbReference>
<organism evidence="3 4">
    <name type="scientific">Symbiodinium necroappetens</name>
    <dbReference type="NCBI Taxonomy" id="1628268"/>
    <lineage>
        <taxon>Eukaryota</taxon>
        <taxon>Sar</taxon>
        <taxon>Alveolata</taxon>
        <taxon>Dinophyceae</taxon>
        <taxon>Suessiales</taxon>
        <taxon>Symbiodiniaceae</taxon>
        <taxon>Symbiodinium</taxon>
    </lineage>
</organism>
<reference evidence="3" key="1">
    <citation type="submission" date="2021-02" db="EMBL/GenBank/DDBJ databases">
        <authorList>
            <person name="Dougan E. K."/>
            <person name="Rhodes N."/>
            <person name="Thang M."/>
            <person name="Chan C."/>
        </authorList>
    </citation>
    <scope>NUCLEOTIDE SEQUENCE</scope>
</reference>
<dbReference type="GO" id="GO:0016266">
    <property type="term" value="P:protein O-linked glycosylation via N-acetyl-galactosamine"/>
    <property type="evidence" value="ECO:0007669"/>
    <property type="project" value="TreeGrafter"/>
</dbReference>
<comment type="caution">
    <text evidence="3">The sequence shown here is derived from an EMBL/GenBank/DDBJ whole genome shotgun (WGS) entry which is preliminary data.</text>
</comment>
<accession>A0A812UQZ1</accession>
<keyword evidence="4" id="KW-1185">Reference proteome</keyword>
<dbReference type="Pfam" id="PF15711">
    <property type="entry name" value="ILEI"/>
    <property type="match status" value="1"/>
</dbReference>
<feature type="region of interest" description="Disordered" evidence="1">
    <location>
        <begin position="206"/>
        <end position="228"/>
    </location>
</feature>
<dbReference type="GO" id="GO:0047223">
    <property type="term" value="F:beta-1,3-galactosyl-O-glycosyl-glycoprotein beta-1,3-N-acetylglucosaminyltransferase activity"/>
    <property type="evidence" value="ECO:0007669"/>
    <property type="project" value="TreeGrafter"/>
</dbReference>
<evidence type="ECO:0000259" key="2">
    <source>
        <dbReference type="Pfam" id="PF15711"/>
    </source>
</evidence>
<dbReference type="PROSITE" id="PS52031">
    <property type="entry name" value="GG_LECTIN"/>
    <property type="match status" value="1"/>
</dbReference>